<reference evidence="2 3" key="1">
    <citation type="submission" date="2019-02" db="EMBL/GenBank/DDBJ databases">
        <title>Deep-cultivation of Planctomycetes and their phenomic and genomic characterization uncovers novel biology.</title>
        <authorList>
            <person name="Wiegand S."/>
            <person name="Jogler M."/>
            <person name="Boedeker C."/>
            <person name="Pinto D."/>
            <person name="Vollmers J."/>
            <person name="Rivas-Marin E."/>
            <person name="Kohn T."/>
            <person name="Peeters S.H."/>
            <person name="Heuer A."/>
            <person name="Rast P."/>
            <person name="Oberbeckmann S."/>
            <person name="Bunk B."/>
            <person name="Jeske O."/>
            <person name="Meyerdierks A."/>
            <person name="Storesund J.E."/>
            <person name="Kallscheuer N."/>
            <person name="Luecker S."/>
            <person name="Lage O.M."/>
            <person name="Pohl T."/>
            <person name="Merkel B.J."/>
            <person name="Hornburger P."/>
            <person name="Mueller R.-W."/>
            <person name="Bruemmer F."/>
            <person name="Labrenz M."/>
            <person name="Spormann A.M."/>
            <person name="Op den Camp H."/>
            <person name="Overmann J."/>
            <person name="Amann R."/>
            <person name="Jetten M.S.M."/>
            <person name="Mascher T."/>
            <person name="Medema M.H."/>
            <person name="Devos D.P."/>
            <person name="Kaster A.-K."/>
            <person name="Ovreas L."/>
            <person name="Rohde M."/>
            <person name="Galperin M.Y."/>
            <person name="Jogler C."/>
        </authorList>
    </citation>
    <scope>NUCLEOTIDE SEQUENCE [LARGE SCALE GENOMIC DNA]</scope>
    <source>
        <strain evidence="2 3">ElP</strain>
        <plasmid evidence="3">pelp_5</plasmid>
    </source>
</reference>
<gene>
    <name evidence="2" type="ORF">ElP_76390</name>
</gene>
<dbReference type="OrthoDB" id="9806751at2"/>
<proteinExistence type="predicted"/>
<dbReference type="RefSeq" id="WP_145279932.1">
    <property type="nucleotide sequence ID" value="NZ_CP036431.1"/>
</dbReference>
<organism evidence="2 3">
    <name type="scientific">Tautonia plasticadhaerens</name>
    <dbReference type="NCBI Taxonomy" id="2527974"/>
    <lineage>
        <taxon>Bacteria</taxon>
        <taxon>Pseudomonadati</taxon>
        <taxon>Planctomycetota</taxon>
        <taxon>Planctomycetia</taxon>
        <taxon>Isosphaerales</taxon>
        <taxon>Isosphaeraceae</taxon>
        <taxon>Tautonia</taxon>
    </lineage>
</organism>
<keyword evidence="3" id="KW-1185">Reference proteome</keyword>
<sequence>MARLYADENFPRPVVEALRGLGHDVLTALEAGQAGQRIADDAVLAYAHSLARAVLTHNRKHFRGLHASGQEHSGIVICTEDRDFGMLAVRVAAALAEAGDPSGRLIRVTRPRA</sequence>
<dbReference type="KEGG" id="tpla:ElP_76390"/>
<dbReference type="Proteomes" id="UP000317835">
    <property type="component" value="Plasmid pElP_5"/>
</dbReference>
<name>A0A518HFQ0_9BACT</name>
<evidence type="ECO:0000313" key="3">
    <source>
        <dbReference type="Proteomes" id="UP000317835"/>
    </source>
</evidence>
<evidence type="ECO:0000313" key="2">
    <source>
        <dbReference type="EMBL" id="QDV39667.1"/>
    </source>
</evidence>
<feature type="domain" description="DUF5615" evidence="1">
    <location>
        <begin position="3"/>
        <end position="110"/>
    </location>
</feature>
<protein>
    <recommendedName>
        <fullName evidence="1">DUF5615 domain-containing protein</fullName>
    </recommendedName>
</protein>
<evidence type="ECO:0000259" key="1">
    <source>
        <dbReference type="Pfam" id="PF18480"/>
    </source>
</evidence>
<geneLocation type="plasmid" evidence="3">
    <name>pelp_5</name>
</geneLocation>
<dbReference type="Pfam" id="PF18480">
    <property type="entry name" value="DUF5615"/>
    <property type="match status" value="1"/>
</dbReference>
<dbReference type="InterPro" id="IPR041049">
    <property type="entry name" value="DUF5615"/>
</dbReference>
<dbReference type="EMBL" id="CP036431">
    <property type="protein sequence ID" value="QDV39667.1"/>
    <property type="molecule type" value="Genomic_DNA"/>
</dbReference>
<dbReference type="AlphaFoldDB" id="A0A518HFQ0"/>
<accession>A0A518HFQ0</accession>
<keyword evidence="2" id="KW-0614">Plasmid</keyword>